<evidence type="ECO:0000256" key="3">
    <source>
        <dbReference type="ARBA" id="ARBA00012954"/>
    </source>
</evidence>
<dbReference type="PIRSF" id="PIRSF500134">
    <property type="entry name" value="UDPglc_DH_bac"/>
    <property type="match status" value="1"/>
</dbReference>
<comment type="pathway">
    <text evidence="1">Nucleotide-sugar biosynthesis; UDP-alpha-D-glucuronate biosynthesis; UDP-alpha-D-glucuronate from UDP-alpha-D-glucose: step 1/1.</text>
</comment>
<dbReference type="EC" id="1.1.1.22" evidence="3 7"/>
<evidence type="ECO:0000256" key="2">
    <source>
        <dbReference type="ARBA" id="ARBA00006601"/>
    </source>
</evidence>
<dbReference type="NCBIfam" id="TIGR03026">
    <property type="entry name" value="NDP-sugDHase"/>
    <property type="match status" value="1"/>
</dbReference>
<dbReference type="InterPro" id="IPR008927">
    <property type="entry name" value="6-PGluconate_DH-like_C_sf"/>
</dbReference>
<dbReference type="EMBL" id="JBHRTR010000050">
    <property type="protein sequence ID" value="MFC3230916.1"/>
    <property type="molecule type" value="Genomic_DNA"/>
</dbReference>
<dbReference type="PIRSF" id="PIRSF000124">
    <property type="entry name" value="UDPglc_GDPman_dh"/>
    <property type="match status" value="1"/>
</dbReference>
<dbReference type="InterPro" id="IPR014026">
    <property type="entry name" value="UDP-Glc/GDP-Man_DH_dimer"/>
</dbReference>
<dbReference type="InterPro" id="IPR028357">
    <property type="entry name" value="UDPglc_DH_bac"/>
</dbReference>
<sequence>MKLSIFGLGYVGSVSAALFADAGHSVLGVDPNRDKVDLINEGRPPVVEAGLSELVAKAAASGRLSAMQEGRQAVHETELSIICVGTPSNHNGSLDLTYLRRVCQEIGAALADKADYHVVVIRSTMLPGTMESVVVPTLQEHSGKSAGDDFGVCVNPEFLREGSAVHDFLHPPKTVIGEIDPRAGELLARLYAGIDAPLIRCPVPVAEMVKYADNAWHAVKVAFANEIGVMCKAVGIDSHKVMEIFCRDTKLNLSPYYLKPGFAFGGSCLPKDLRALTYRARQLDIDLPLLRSVLPSNDAHLQRGLELILSRGRRRIGILGFSFKAGTDDLRESPLVEVIEQLLGKGMDVRIFDRNVQLAALTGANRDFILKVIPHIARLMVDDINDVVEHAEVLVIGNGDPAFRRVLDMMRPDQELIDFVRLTEPPPERDGYQGICW</sequence>
<dbReference type="SUPFAM" id="SSF52413">
    <property type="entry name" value="UDP-glucose/GDP-mannose dehydrogenase C-terminal domain"/>
    <property type="match status" value="1"/>
</dbReference>
<evidence type="ECO:0000256" key="6">
    <source>
        <dbReference type="ARBA" id="ARBA00047473"/>
    </source>
</evidence>
<dbReference type="SUPFAM" id="SSF51735">
    <property type="entry name" value="NAD(P)-binding Rossmann-fold domains"/>
    <property type="match status" value="1"/>
</dbReference>
<evidence type="ECO:0000256" key="7">
    <source>
        <dbReference type="PIRNR" id="PIRNR000124"/>
    </source>
</evidence>
<dbReference type="Pfam" id="PF03720">
    <property type="entry name" value="UDPG_MGDP_dh_C"/>
    <property type="match status" value="1"/>
</dbReference>
<dbReference type="Gene3D" id="1.20.5.170">
    <property type="match status" value="1"/>
</dbReference>
<dbReference type="PANTHER" id="PTHR43750">
    <property type="entry name" value="UDP-GLUCOSE 6-DEHYDROGENASE TUAD"/>
    <property type="match status" value="1"/>
</dbReference>
<dbReference type="SMART" id="SM00984">
    <property type="entry name" value="UDPG_MGDP_dh_C"/>
    <property type="match status" value="1"/>
</dbReference>
<keyword evidence="4 7" id="KW-0560">Oxidoreductase</keyword>
<keyword evidence="5 7" id="KW-0520">NAD</keyword>
<dbReference type="RefSeq" id="WP_379906383.1">
    <property type="nucleotide sequence ID" value="NZ_JBHRTR010000050.1"/>
</dbReference>
<dbReference type="InterPro" id="IPR001732">
    <property type="entry name" value="UDP-Glc/GDP-Man_DH_N"/>
</dbReference>
<comment type="catalytic activity">
    <reaction evidence="6 7">
        <text>UDP-alpha-D-glucose + 2 NAD(+) + H2O = UDP-alpha-D-glucuronate + 2 NADH + 3 H(+)</text>
        <dbReference type="Rhea" id="RHEA:23596"/>
        <dbReference type="ChEBI" id="CHEBI:15377"/>
        <dbReference type="ChEBI" id="CHEBI:15378"/>
        <dbReference type="ChEBI" id="CHEBI:57540"/>
        <dbReference type="ChEBI" id="CHEBI:57945"/>
        <dbReference type="ChEBI" id="CHEBI:58052"/>
        <dbReference type="ChEBI" id="CHEBI:58885"/>
        <dbReference type="EC" id="1.1.1.22"/>
    </reaction>
</comment>
<accession>A0ABV7L933</accession>
<comment type="similarity">
    <text evidence="2 7">Belongs to the UDP-glucose/GDP-mannose dehydrogenase family.</text>
</comment>
<evidence type="ECO:0000256" key="5">
    <source>
        <dbReference type="ARBA" id="ARBA00023027"/>
    </source>
</evidence>
<gene>
    <name evidence="9" type="ORF">ACFOGJ_26965</name>
</gene>
<organism evidence="9 10">
    <name type="scientific">Marinibaculum pumilum</name>
    <dbReference type="NCBI Taxonomy" id="1766165"/>
    <lineage>
        <taxon>Bacteria</taxon>
        <taxon>Pseudomonadati</taxon>
        <taxon>Pseudomonadota</taxon>
        <taxon>Alphaproteobacteria</taxon>
        <taxon>Rhodospirillales</taxon>
        <taxon>Rhodospirillaceae</taxon>
        <taxon>Marinibaculum</taxon>
    </lineage>
</organism>
<name>A0ABV7L933_9PROT</name>
<dbReference type="Pfam" id="PF00984">
    <property type="entry name" value="UDPG_MGDP_dh"/>
    <property type="match status" value="1"/>
</dbReference>
<dbReference type="InterPro" id="IPR036291">
    <property type="entry name" value="NAD(P)-bd_dom_sf"/>
</dbReference>
<dbReference type="PANTHER" id="PTHR43750:SF1">
    <property type="entry name" value="GDP-MANNOSE 6-DEHYDROGENASE"/>
    <property type="match status" value="1"/>
</dbReference>
<dbReference type="InterPro" id="IPR017476">
    <property type="entry name" value="UDP-Glc/GDP-Man"/>
</dbReference>
<evidence type="ECO:0000313" key="10">
    <source>
        <dbReference type="Proteomes" id="UP001595528"/>
    </source>
</evidence>
<reference evidence="10" key="1">
    <citation type="journal article" date="2019" name="Int. J. Syst. Evol. Microbiol.">
        <title>The Global Catalogue of Microorganisms (GCM) 10K type strain sequencing project: providing services to taxonomists for standard genome sequencing and annotation.</title>
        <authorList>
            <consortium name="The Broad Institute Genomics Platform"/>
            <consortium name="The Broad Institute Genome Sequencing Center for Infectious Disease"/>
            <person name="Wu L."/>
            <person name="Ma J."/>
        </authorList>
    </citation>
    <scope>NUCLEOTIDE SEQUENCE [LARGE SCALE GENOMIC DNA]</scope>
    <source>
        <strain evidence="10">KCTC 42964</strain>
    </source>
</reference>
<dbReference type="InterPro" id="IPR036220">
    <property type="entry name" value="UDP-Glc/GDP-Man_DH_C_sf"/>
</dbReference>
<feature type="domain" description="UDP-glucose/GDP-mannose dehydrogenase C-terminal" evidence="8">
    <location>
        <begin position="317"/>
        <end position="425"/>
    </location>
</feature>
<dbReference type="SUPFAM" id="SSF48179">
    <property type="entry name" value="6-phosphogluconate dehydrogenase C-terminal domain-like"/>
    <property type="match status" value="1"/>
</dbReference>
<evidence type="ECO:0000259" key="8">
    <source>
        <dbReference type="SMART" id="SM00984"/>
    </source>
</evidence>
<keyword evidence="10" id="KW-1185">Reference proteome</keyword>
<dbReference type="Proteomes" id="UP001595528">
    <property type="component" value="Unassembled WGS sequence"/>
</dbReference>
<comment type="caution">
    <text evidence="9">The sequence shown here is derived from an EMBL/GenBank/DDBJ whole genome shotgun (WGS) entry which is preliminary data.</text>
</comment>
<protein>
    <recommendedName>
        <fullName evidence="3 7">UDP-glucose 6-dehydrogenase</fullName>
        <ecNumber evidence="3 7">1.1.1.22</ecNumber>
    </recommendedName>
</protein>
<proteinExistence type="inferred from homology"/>
<evidence type="ECO:0000256" key="4">
    <source>
        <dbReference type="ARBA" id="ARBA00023002"/>
    </source>
</evidence>
<dbReference type="Gene3D" id="3.40.50.720">
    <property type="entry name" value="NAD(P)-binding Rossmann-like Domain"/>
    <property type="match status" value="2"/>
</dbReference>
<dbReference type="InterPro" id="IPR014027">
    <property type="entry name" value="UDP-Glc/GDP-Man_DH_C"/>
</dbReference>
<evidence type="ECO:0000313" key="9">
    <source>
        <dbReference type="EMBL" id="MFC3230916.1"/>
    </source>
</evidence>
<dbReference type="Pfam" id="PF03721">
    <property type="entry name" value="UDPG_MGDP_dh_N"/>
    <property type="match status" value="1"/>
</dbReference>
<evidence type="ECO:0000256" key="1">
    <source>
        <dbReference type="ARBA" id="ARBA00004701"/>
    </source>
</evidence>